<organism evidence="1 2">
    <name type="scientific">Acinetobacter towneri</name>
    <dbReference type="NCBI Taxonomy" id="202956"/>
    <lineage>
        <taxon>Bacteria</taxon>
        <taxon>Pseudomonadati</taxon>
        <taxon>Pseudomonadota</taxon>
        <taxon>Gammaproteobacteria</taxon>
        <taxon>Moraxellales</taxon>
        <taxon>Moraxellaceae</taxon>
        <taxon>Acinetobacter</taxon>
    </lineage>
</organism>
<protein>
    <submittedName>
        <fullName evidence="1">Uncharacterized protein</fullName>
    </submittedName>
</protein>
<evidence type="ECO:0000313" key="2">
    <source>
        <dbReference type="Proteomes" id="UP000663954"/>
    </source>
</evidence>
<proteinExistence type="predicted"/>
<dbReference type="GeneID" id="64223489"/>
<sequence length="270" mass="30326">MTNFFFGPQQAQQLIDTMRVIHGNLFTHQMGNVSPEQVETIITGAMVGVSEAQFHFGLAQLSTQAYCPSIAQFRALCVSGSWWSVDEAWARACEYTKDRNKNKITTLAKYALEQVEHLITMGQMREAQSQFKGVYNANLLKAQVSGKSQEFYKAPLQIGTKQIAEEKTSAQKAGLNDEQKLILVMADRLRQQGMSPKEAFVQAQIAIRGEVKKANKFEHAEHDLEMKADSDYWPDPFDDFEKYKAALQAEQKPLPNAVRFIELEQAGGGV</sequence>
<dbReference type="EMBL" id="CP071770">
    <property type="protein sequence ID" value="QTD62727.1"/>
    <property type="molecule type" value="Genomic_DNA"/>
</dbReference>
<evidence type="ECO:0000313" key="1">
    <source>
        <dbReference type="EMBL" id="QTD62727.1"/>
    </source>
</evidence>
<keyword evidence="2" id="KW-1185">Reference proteome</keyword>
<name>A0ABX7TG86_9GAMM</name>
<accession>A0ABX7TG86</accession>
<gene>
    <name evidence="1" type="ORF">J4G45_06110</name>
</gene>
<dbReference type="Proteomes" id="UP000663954">
    <property type="component" value="Chromosome"/>
</dbReference>
<reference evidence="1 2" key="1">
    <citation type="journal article" date="2020" name="Front. Cell. Infect. Microbiol.">
        <title>Characterization of Three Porcine Acinetobacter towneri Strains Co-Harboring tet(X3) and bla OXA-58.</title>
        <authorList>
            <person name="Ma J."/>
            <person name="Wang J."/>
            <person name="Feng J."/>
            <person name="Liu Y."/>
            <person name="Yang B."/>
            <person name="Li R."/>
            <person name="Bai L."/>
            <person name="He T."/>
            <person name="Wang X."/>
            <person name="Yang Z."/>
        </authorList>
    </citation>
    <scope>NUCLEOTIDE SEQUENCE [LARGE SCALE GENOMIC DNA]</scope>
    <source>
        <strain evidence="1 2">GX5</strain>
    </source>
</reference>
<dbReference type="RefSeq" id="WP_207973631.1">
    <property type="nucleotide sequence ID" value="NZ_CP071766.1"/>
</dbReference>